<dbReference type="SUPFAM" id="SSF48403">
    <property type="entry name" value="Ankyrin repeat"/>
    <property type="match status" value="1"/>
</dbReference>
<protein>
    <submittedName>
        <fullName evidence="4">Ankyrin repeat domain 6b</fullName>
    </submittedName>
</protein>
<dbReference type="FunFam" id="1.25.40.20:FF:000137">
    <property type="entry name" value="Ankyrin repeat domain-containing protein 6"/>
    <property type="match status" value="1"/>
</dbReference>
<dbReference type="PROSITE" id="PS50088">
    <property type="entry name" value="ANK_REPEAT"/>
    <property type="match status" value="2"/>
</dbReference>
<dbReference type="PANTHER" id="PTHR24126">
    <property type="entry name" value="ANKYRIN REPEAT, PH AND SEC7 DOMAIN CONTAINING PROTEIN SECG-RELATED"/>
    <property type="match status" value="1"/>
</dbReference>
<dbReference type="Proteomes" id="UP000261660">
    <property type="component" value="Unplaced"/>
</dbReference>
<dbReference type="Pfam" id="PF12796">
    <property type="entry name" value="Ank_2"/>
    <property type="match status" value="1"/>
</dbReference>
<evidence type="ECO:0000256" key="3">
    <source>
        <dbReference type="PROSITE-ProRule" id="PRU00023"/>
    </source>
</evidence>
<keyword evidence="5" id="KW-1185">Reference proteome</keyword>
<reference evidence="4" key="2">
    <citation type="submission" date="2025-09" db="UniProtKB">
        <authorList>
            <consortium name="Ensembl"/>
        </authorList>
    </citation>
    <scope>IDENTIFICATION</scope>
</reference>
<dbReference type="InterPro" id="IPR002110">
    <property type="entry name" value="Ankyrin_rpt"/>
</dbReference>
<dbReference type="PANTHER" id="PTHR24126:SF14">
    <property type="entry name" value="ANK_REP_REGION DOMAIN-CONTAINING PROTEIN"/>
    <property type="match status" value="1"/>
</dbReference>
<keyword evidence="1" id="KW-0677">Repeat</keyword>
<reference evidence="4" key="1">
    <citation type="submission" date="2025-08" db="UniProtKB">
        <authorList>
            <consortium name="Ensembl"/>
        </authorList>
    </citation>
    <scope>IDENTIFICATION</scope>
</reference>
<dbReference type="PROSITE" id="PS50297">
    <property type="entry name" value="ANK_REP_REGION"/>
    <property type="match status" value="2"/>
</dbReference>
<feature type="repeat" description="ANK" evidence="3">
    <location>
        <begin position="96"/>
        <end position="128"/>
    </location>
</feature>
<organism evidence="4 5">
    <name type="scientific">Labrus bergylta</name>
    <name type="common">ballan wrasse</name>
    <dbReference type="NCBI Taxonomy" id="56723"/>
    <lineage>
        <taxon>Eukaryota</taxon>
        <taxon>Metazoa</taxon>
        <taxon>Chordata</taxon>
        <taxon>Craniata</taxon>
        <taxon>Vertebrata</taxon>
        <taxon>Euteleostomi</taxon>
        <taxon>Actinopterygii</taxon>
        <taxon>Neopterygii</taxon>
        <taxon>Teleostei</taxon>
        <taxon>Neoteleostei</taxon>
        <taxon>Acanthomorphata</taxon>
        <taxon>Eupercaria</taxon>
        <taxon>Labriformes</taxon>
        <taxon>Labridae</taxon>
        <taxon>Labrus</taxon>
    </lineage>
</organism>
<dbReference type="AlphaFoldDB" id="A0A3Q3MWJ6"/>
<evidence type="ECO:0000313" key="5">
    <source>
        <dbReference type="Proteomes" id="UP000261660"/>
    </source>
</evidence>
<keyword evidence="2 3" id="KW-0040">ANK repeat</keyword>
<dbReference type="GeneTree" id="ENSGT00940000155887"/>
<dbReference type="Ensembl" id="ENSLBET00000026808.1">
    <property type="protein sequence ID" value="ENSLBEP00000025520.1"/>
    <property type="gene ID" value="ENSLBEG00000019460.1"/>
</dbReference>
<proteinExistence type="predicted"/>
<evidence type="ECO:0000313" key="4">
    <source>
        <dbReference type="Ensembl" id="ENSLBEP00000025520.1"/>
    </source>
</evidence>
<dbReference type="InterPro" id="IPR036770">
    <property type="entry name" value="Ankyrin_rpt-contain_sf"/>
</dbReference>
<evidence type="ECO:0000256" key="2">
    <source>
        <dbReference type="ARBA" id="ARBA00023043"/>
    </source>
</evidence>
<feature type="repeat" description="ANK" evidence="3">
    <location>
        <begin position="129"/>
        <end position="161"/>
    </location>
</feature>
<dbReference type="Gene3D" id="1.25.40.20">
    <property type="entry name" value="Ankyrin repeat-containing domain"/>
    <property type="match status" value="1"/>
</dbReference>
<sequence length="186" mass="20088">PQTFPNSHCCCAGFSSYLPLSSSSSSFCSFSITASSSWALMSPLTCCHSSLICSVFRVSFMAEHSCERELFLGLVHMKSGPSVCLLFSFHSSFCQDGNTALHEVSWHGFSQSVKLLVKAGANVHAKNKAGNTALHLACQNGHAQSSKVLLLGGSRPDSKNHYVLLLTLDSGPECSGFVWTREDSRF</sequence>
<evidence type="ECO:0000256" key="1">
    <source>
        <dbReference type="ARBA" id="ARBA00022737"/>
    </source>
</evidence>
<name>A0A3Q3MWJ6_9LABR</name>
<accession>A0A3Q3MWJ6</accession>
<dbReference type="SMART" id="SM00248">
    <property type="entry name" value="ANK"/>
    <property type="match status" value="2"/>
</dbReference>